<dbReference type="EMBL" id="CP003651">
    <property type="protein sequence ID" value="AFL95693.1"/>
    <property type="molecule type" value="Genomic_DNA"/>
</dbReference>
<dbReference type="GO" id="GO:0051539">
    <property type="term" value="F:4 iron, 4 sulfur cluster binding"/>
    <property type="evidence" value="ECO:0007669"/>
    <property type="project" value="UniProtKB-KW"/>
</dbReference>
<dbReference type="STRING" id="163003.CL1_1494"/>
<dbReference type="SMART" id="SM00478">
    <property type="entry name" value="ENDO3c"/>
    <property type="match status" value="1"/>
</dbReference>
<keyword evidence="3" id="KW-0408">Iron</keyword>
<dbReference type="PANTHER" id="PTHR10359">
    <property type="entry name" value="A/G-SPECIFIC ADENINE GLYCOSYLASE/ENDONUCLEASE III"/>
    <property type="match status" value="1"/>
</dbReference>
<accession>I3ZVF9</accession>
<feature type="domain" description="HhH-GPD" evidence="5">
    <location>
        <begin position="41"/>
        <end position="197"/>
    </location>
</feature>
<dbReference type="Gene3D" id="1.10.340.30">
    <property type="entry name" value="Hypothetical protein, domain 2"/>
    <property type="match status" value="1"/>
</dbReference>
<evidence type="ECO:0000256" key="3">
    <source>
        <dbReference type="ARBA" id="ARBA00023004"/>
    </source>
</evidence>
<evidence type="ECO:0000313" key="6">
    <source>
        <dbReference type="EMBL" id="AFL95693.1"/>
    </source>
</evidence>
<dbReference type="InterPro" id="IPR011257">
    <property type="entry name" value="DNA_glycosylase"/>
</dbReference>
<evidence type="ECO:0000259" key="5">
    <source>
        <dbReference type="SMART" id="SM00478"/>
    </source>
</evidence>
<dbReference type="GO" id="GO:0006284">
    <property type="term" value="P:base-excision repair"/>
    <property type="evidence" value="ECO:0007669"/>
    <property type="project" value="InterPro"/>
</dbReference>
<evidence type="ECO:0000256" key="4">
    <source>
        <dbReference type="ARBA" id="ARBA00023014"/>
    </source>
</evidence>
<dbReference type="Proteomes" id="UP000006064">
    <property type="component" value="Chromosome"/>
</dbReference>
<dbReference type="RefSeq" id="WP_014789325.1">
    <property type="nucleotide sequence ID" value="NC_018015.1"/>
</dbReference>
<proteinExistence type="predicted"/>
<dbReference type="AlphaFoldDB" id="I3ZVF9"/>
<keyword evidence="7" id="KW-1185">Reference proteome</keyword>
<dbReference type="InterPro" id="IPR023170">
    <property type="entry name" value="HhH_base_excis_C"/>
</dbReference>
<dbReference type="HOGENOM" id="CLU_1340786_0_0_2"/>
<evidence type="ECO:0000256" key="1">
    <source>
        <dbReference type="ARBA" id="ARBA00022485"/>
    </source>
</evidence>
<dbReference type="SUPFAM" id="SSF48150">
    <property type="entry name" value="DNA-glycosylase"/>
    <property type="match status" value="1"/>
</dbReference>
<keyword evidence="4" id="KW-0411">Iron-sulfur</keyword>
<dbReference type="GO" id="GO:0046872">
    <property type="term" value="F:metal ion binding"/>
    <property type="evidence" value="ECO:0007669"/>
    <property type="project" value="UniProtKB-KW"/>
</dbReference>
<organism evidence="6 7">
    <name type="scientific">Thermococcus cleftensis (strain DSM 27260 / KACC 17922 / CL1)</name>
    <dbReference type="NCBI Taxonomy" id="163003"/>
    <lineage>
        <taxon>Archaea</taxon>
        <taxon>Methanobacteriati</taxon>
        <taxon>Methanobacteriota</taxon>
        <taxon>Thermococci</taxon>
        <taxon>Thermococcales</taxon>
        <taxon>Thermococcaceae</taxon>
        <taxon>Thermococcus</taxon>
    </lineage>
</organism>
<sequence>MDLDLSTLGVTCENYYKKYGRRFFWRVMDLTPFQVLTTEFLLWKTRAENVDKYGRDLILKASTPEVLLEIPVEKIQESIRPLGLYRRRTRLLVRIAETLVSEYDGIVPKDAHELLSIPGVGSYVTAATLLFAHDLPYIPLDSNVETYLSSVAENLGFSVEDRRYPLRDEYIEFSRKFFNKVRSRKYAGWGLLDLASLHRRENKK</sequence>
<dbReference type="GO" id="GO:0003824">
    <property type="term" value="F:catalytic activity"/>
    <property type="evidence" value="ECO:0007669"/>
    <property type="project" value="InterPro"/>
</dbReference>
<dbReference type="GeneID" id="13037898"/>
<dbReference type="CDD" id="cd00056">
    <property type="entry name" value="ENDO3c"/>
    <property type="match status" value="1"/>
</dbReference>
<dbReference type="OrthoDB" id="19248at2157"/>
<dbReference type="Pfam" id="PF00730">
    <property type="entry name" value="HhH-GPD"/>
    <property type="match status" value="1"/>
</dbReference>
<keyword evidence="2" id="KW-0479">Metal-binding</keyword>
<evidence type="ECO:0000256" key="2">
    <source>
        <dbReference type="ARBA" id="ARBA00022723"/>
    </source>
</evidence>
<dbReference type="InterPro" id="IPR003265">
    <property type="entry name" value="HhH-GPD_domain"/>
</dbReference>
<reference evidence="6 7" key="1">
    <citation type="journal article" date="2012" name="J. Bacteriol.">
        <title>Complete Genome Sequence of the Hyperthermophilic Archaeon Thermococcus sp. Strain CL1, Isolated from a Paralvinella sp. Polychaete Worm Collected from a Hydrothermal Vent.</title>
        <authorList>
            <person name="Jung J.H."/>
            <person name="Holden J.F."/>
            <person name="Seo D.H."/>
            <person name="Park K.H."/>
            <person name="Shin H."/>
            <person name="Ryu S."/>
            <person name="Lee J.H."/>
            <person name="Park C.S."/>
        </authorList>
    </citation>
    <scope>NUCLEOTIDE SEQUENCE [LARGE SCALE GENOMIC DNA]</scope>
    <source>
        <strain evidence="7">DSM 27260 / KACC 17922 / CL1</strain>
    </source>
</reference>
<evidence type="ECO:0000313" key="7">
    <source>
        <dbReference type="Proteomes" id="UP000006064"/>
    </source>
</evidence>
<keyword evidence="1" id="KW-0004">4Fe-4S</keyword>
<name>I3ZVF9_THECF</name>
<gene>
    <name evidence="6" type="ORF">CL1_1494</name>
</gene>
<protein>
    <recommendedName>
        <fullName evidence="5">HhH-GPD domain-containing protein</fullName>
    </recommendedName>
</protein>
<dbReference type="Gene3D" id="1.10.1670.10">
    <property type="entry name" value="Helix-hairpin-Helix base-excision DNA repair enzymes (C-terminal)"/>
    <property type="match status" value="1"/>
</dbReference>
<dbReference type="KEGG" id="thm:CL1_1494"/>